<name>A0A849I3U3_9HYPH</name>
<organism evidence="3 4">
    <name type="scientific">Enterovirga aerilata</name>
    <dbReference type="NCBI Taxonomy" id="2730920"/>
    <lineage>
        <taxon>Bacteria</taxon>
        <taxon>Pseudomonadati</taxon>
        <taxon>Pseudomonadota</taxon>
        <taxon>Alphaproteobacteria</taxon>
        <taxon>Hyphomicrobiales</taxon>
        <taxon>Methylobacteriaceae</taxon>
        <taxon>Enterovirga</taxon>
    </lineage>
</organism>
<dbReference type="CDD" id="cd03788">
    <property type="entry name" value="GT20_TPS"/>
    <property type="match status" value="1"/>
</dbReference>
<feature type="region of interest" description="Disordered" evidence="2">
    <location>
        <begin position="1"/>
        <end position="38"/>
    </location>
</feature>
<dbReference type="Pfam" id="PF00982">
    <property type="entry name" value="Glyco_transf_20"/>
    <property type="match status" value="1"/>
</dbReference>
<evidence type="ECO:0000256" key="1">
    <source>
        <dbReference type="ARBA" id="ARBA00008799"/>
    </source>
</evidence>
<dbReference type="Gene3D" id="3.40.50.2000">
    <property type="entry name" value="Glycogen Phosphorylase B"/>
    <property type="match status" value="2"/>
</dbReference>
<dbReference type="PANTHER" id="PTHR10788:SF106">
    <property type="entry name" value="BCDNA.GH08860"/>
    <property type="match status" value="1"/>
</dbReference>
<accession>A0A849I3U3</accession>
<reference evidence="3 4" key="1">
    <citation type="submission" date="2020-04" db="EMBL/GenBank/DDBJ databases">
        <title>Enterovirga sp. isolate from soil.</title>
        <authorList>
            <person name="Chea S."/>
            <person name="Kim D.-U."/>
        </authorList>
    </citation>
    <scope>NUCLEOTIDE SEQUENCE [LARGE SCALE GENOMIC DNA]</scope>
    <source>
        <strain evidence="3 4">DB1703</strain>
    </source>
</reference>
<dbReference type="GO" id="GO:0005992">
    <property type="term" value="P:trehalose biosynthetic process"/>
    <property type="evidence" value="ECO:0007669"/>
    <property type="project" value="InterPro"/>
</dbReference>
<evidence type="ECO:0000313" key="4">
    <source>
        <dbReference type="Proteomes" id="UP000564885"/>
    </source>
</evidence>
<gene>
    <name evidence="3" type="ORF">HJG44_19180</name>
</gene>
<dbReference type="SUPFAM" id="SSF53756">
    <property type="entry name" value="UDP-Glycosyltransferase/glycogen phosphorylase"/>
    <property type="match status" value="1"/>
</dbReference>
<evidence type="ECO:0000313" key="3">
    <source>
        <dbReference type="EMBL" id="NNM74486.1"/>
    </source>
</evidence>
<dbReference type="Proteomes" id="UP000564885">
    <property type="component" value="Unassembled WGS sequence"/>
</dbReference>
<dbReference type="EMBL" id="JABEPP010000005">
    <property type="protein sequence ID" value="NNM74486.1"/>
    <property type="molecule type" value="Genomic_DNA"/>
</dbReference>
<keyword evidence="4" id="KW-1185">Reference proteome</keyword>
<dbReference type="InterPro" id="IPR001830">
    <property type="entry name" value="Glyco_trans_20"/>
</dbReference>
<dbReference type="GO" id="GO:0003825">
    <property type="term" value="F:alpha,alpha-trehalose-phosphate synthase (UDP-forming) activity"/>
    <property type="evidence" value="ECO:0007669"/>
    <property type="project" value="TreeGrafter"/>
</dbReference>
<dbReference type="AlphaFoldDB" id="A0A849I3U3"/>
<protein>
    <submittedName>
        <fullName evidence="3">Trehalose-6-phosphate synthase</fullName>
    </submittedName>
</protein>
<proteinExistence type="inferred from homology"/>
<sequence>MKGRTEFTSAVLRPAGQADSSTESPSELPRRRGRSRESRLVVVSNRVPVPGRRGAGGAGGLAVALEAALKEHGGVWFGWSGDARPAIDADALDEHQVGRINFAVTDLTKRDVEEYYLGFSNRALWPVCHYRLDLAHFSERDTAAYFRVNGFLARKLVRLLEPGDLVWVHDYHMIPMGSELRARGFGGRLGFFLHIPWPCPEIASALPEYRRLLADLTAYDVIGFQTPRDAENFGRCLAEEGLAKHLGVGWYEAQGRRVQVGAFPIGIDTDAFRQAAAKAENLPAVKRFVSTLGQQKLMIGVDRLDYSKGIDERIKSFCAYLDAHPEERGRVTYLQVTPKSRSDVPEYKQIQQEVAGRVGEANGAYGTVDWTPIRYLNQNIPHVTLTGLYRSAQVGLVTPLRDGMNLVAKEYVASQSPDNPGVLVLSRYAGAAFELDGAVIVNPYDAAGTASGIARAFAMSLAERRERWSAMMRHLETHTVNDWWRSFLDTLARGDGSPSEHARGMAGATA</sequence>
<comment type="caution">
    <text evidence="3">The sequence shown here is derived from an EMBL/GenBank/DDBJ whole genome shotgun (WGS) entry which is preliminary data.</text>
</comment>
<dbReference type="PANTHER" id="PTHR10788">
    <property type="entry name" value="TREHALOSE-6-PHOSPHATE SYNTHASE"/>
    <property type="match status" value="1"/>
</dbReference>
<comment type="similarity">
    <text evidence="1">Belongs to the glycosyltransferase 20 family.</text>
</comment>
<evidence type="ECO:0000256" key="2">
    <source>
        <dbReference type="SAM" id="MobiDB-lite"/>
    </source>
</evidence>